<dbReference type="EMBL" id="BTCL01000006">
    <property type="protein sequence ID" value="GMK45100.1"/>
    <property type="molecule type" value="Genomic_DNA"/>
</dbReference>
<protein>
    <recommendedName>
        <fullName evidence="3">HTH tetR-type domain-containing protein</fullName>
    </recommendedName>
</protein>
<sequence length="172" mass="19740">MREAKSFVSRQADIIAAAIEVFAETGYYRATTTQIANRVQISQPYVFHFFASKEKLLQSALEVSWSRIITSFRKVVESASSERLEAELIAAYEQITESYRNEVLLQMQAQSIQEEAIRETMRYGFREVRKMVLKAFSQTKIPNPEEKAMLFLARGVLCNIATAIRMPELKES</sequence>
<organism evidence="4 5">
    <name type="scientific">Paenibacillus glycanilyticus</name>
    <dbReference type="NCBI Taxonomy" id="126569"/>
    <lineage>
        <taxon>Bacteria</taxon>
        <taxon>Bacillati</taxon>
        <taxon>Bacillota</taxon>
        <taxon>Bacilli</taxon>
        <taxon>Bacillales</taxon>
        <taxon>Paenibacillaceae</taxon>
        <taxon>Paenibacillus</taxon>
    </lineage>
</organism>
<dbReference type="InterPro" id="IPR050624">
    <property type="entry name" value="HTH-type_Tx_Regulator"/>
</dbReference>
<dbReference type="InterPro" id="IPR001647">
    <property type="entry name" value="HTH_TetR"/>
</dbReference>
<dbReference type="PRINTS" id="PR00455">
    <property type="entry name" value="HTHTETR"/>
</dbReference>
<dbReference type="PANTHER" id="PTHR43479">
    <property type="entry name" value="ACREF/ENVCD OPERON REPRESSOR-RELATED"/>
    <property type="match status" value="1"/>
</dbReference>
<dbReference type="PROSITE" id="PS01081">
    <property type="entry name" value="HTH_TETR_1"/>
    <property type="match status" value="1"/>
</dbReference>
<dbReference type="Proteomes" id="UP001285921">
    <property type="component" value="Unassembled WGS sequence"/>
</dbReference>
<dbReference type="PANTHER" id="PTHR43479:SF11">
    <property type="entry name" value="ACREF_ENVCD OPERON REPRESSOR-RELATED"/>
    <property type="match status" value="1"/>
</dbReference>
<dbReference type="InterPro" id="IPR009057">
    <property type="entry name" value="Homeodomain-like_sf"/>
</dbReference>
<gene>
    <name evidence="4" type="ORF">PghCCS26_22280</name>
</gene>
<dbReference type="SUPFAM" id="SSF46689">
    <property type="entry name" value="Homeodomain-like"/>
    <property type="match status" value="1"/>
</dbReference>
<feature type="DNA-binding region" description="H-T-H motif" evidence="2">
    <location>
        <begin position="31"/>
        <end position="50"/>
    </location>
</feature>
<comment type="caution">
    <text evidence="4">The sequence shown here is derived from an EMBL/GenBank/DDBJ whole genome shotgun (WGS) entry which is preliminary data.</text>
</comment>
<feature type="domain" description="HTH tetR-type" evidence="3">
    <location>
        <begin position="8"/>
        <end position="68"/>
    </location>
</feature>
<proteinExistence type="predicted"/>
<evidence type="ECO:0000313" key="4">
    <source>
        <dbReference type="EMBL" id="GMK45100.1"/>
    </source>
</evidence>
<dbReference type="PROSITE" id="PS50977">
    <property type="entry name" value="HTH_TETR_2"/>
    <property type="match status" value="1"/>
</dbReference>
<dbReference type="Pfam" id="PF00440">
    <property type="entry name" value="TetR_N"/>
    <property type="match status" value="1"/>
</dbReference>
<keyword evidence="1 2" id="KW-0238">DNA-binding</keyword>
<keyword evidence="5" id="KW-1185">Reference proteome</keyword>
<dbReference type="InterPro" id="IPR023772">
    <property type="entry name" value="DNA-bd_HTH_TetR-type_CS"/>
</dbReference>
<evidence type="ECO:0000313" key="5">
    <source>
        <dbReference type="Proteomes" id="UP001285921"/>
    </source>
</evidence>
<accession>A0ABQ6NKL6</accession>
<evidence type="ECO:0000256" key="1">
    <source>
        <dbReference type="ARBA" id="ARBA00023125"/>
    </source>
</evidence>
<dbReference type="Gene3D" id="1.10.357.10">
    <property type="entry name" value="Tetracycline Repressor, domain 2"/>
    <property type="match status" value="1"/>
</dbReference>
<dbReference type="RefSeq" id="WP_317979915.1">
    <property type="nucleotide sequence ID" value="NZ_BTCL01000006.1"/>
</dbReference>
<reference evidence="4 5" key="1">
    <citation type="submission" date="2023-05" db="EMBL/GenBank/DDBJ databases">
        <title>Draft genome of Paenibacillus sp. CCS26.</title>
        <authorList>
            <person name="Akita H."/>
            <person name="Shinto Y."/>
            <person name="Kimura Z."/>
        </authorList>
    </citation>
    <scope>NUCLEOTIDE SEQUENCE [LARGE SCALE GENOMIC DNA]</scope>
    <source>
        <strain evidence="4 5">CCS26</strain>
    </source>
</reference>
<evidence type="ECO:0000256" key="2">
    <source>
        <dbReference type="PROSITE-ProRule" id="PRU00335"/>
    </source>
</evidence>
<evidence type="ECO:0000259" key="3">
    <source>
        <dbReference type="PROSITE" id="PS50977"/>
    </source>
</evidence>
<name>A0ABQ6NKL6_9BACL</name>